<dbReference type="EMBL" id="JABXXO010000016">
    <property type="protein sequence ID" value="KAF7759720.1"/>
    <property type="molecule type" value="Genomic_DNA"/>
</dbReference>
<gene>
    <name evidence="2" type="ORF">Agabi119p4_11415</name>
</gene>
<feature type="region of interest" description="Disordered" evidence="1">
    <location>
        <begin position="209"/>
        <end position="250"/>
    </location>
</feature>
<protein>
    <submittedName>
        <fullName evidence="2">Uncharacterized protein</fullName>
    </submittedName>
</protein>
<name>A0A8H7C043_AGABI</name>
<evidence type="ECO:0000313" key="2">
    <source>
        <dbReference type="EMBL" id="KAF7759720.1"/>
    </source>
</evidence>
<feature type="compositionally biased region" description="Polar residues" evidence="1">
    <location>
        <begin position="132"/>
        <end position="152"/>
    </location>
</feature>
<reference evidence="2 3" key="1">
    <citation type="journal article" name="Sci. Rep.">
        <title>Telomere-to-telomere assembled and centromere annotated genomes of the two main subspecies of the button mushroom Agaricus bisporus reveal especially polymorphic chromosome ends.</title>
        <authorList>
            <person name="Sonnenberg A.S.M."/>
            <person name="Sedaghat-Telgerd N."/>
            <person name="Lavrijssen B."/>
            <person name="Ohm R.A."/>
            <person name="Hendrickx P.M."/>
            <person name="Scholtmeijer K."/>
            <person name="Baars J.J.P."/>
            <person name="van Peer A."/>
        </authorList>
    </citation>
    <scope>NUCLEOTIDE SEQUENCE [LARGE SCALE GENOMIC DNA]</scope>
    <source>
        <strain evidence="2 3">H119_p4</strain>
    </source>
</reference>
<feature type="compositionally biased region" description="Low complexity" evidence="1">
    <location>
        <begin position="62"/>
        <end position="93"/>
    </location>
</feature>
<proteinExistence type="predicted"/>
<dbReference type="Proteomes" id="UP000629468">
    <property type="component" value="Unassembled WGS sequence"/>
</dbReference>
<dbReference type="AlphaFoldDB" id="A0A8H7C043"/>
<accession>A0A8H7C043</accession>
<evidence type="ECO:0000256" key="1">
    <source>
        <dbReference type="SAM" id="MobiDB-lite"/>
    </source>
</evidence>
<feature type="compositionally biased region" description="Low complexity" evidence="1">
    <location>
        <begin position="158"/>
        <end position="171"/>
    </location>
</feature>
<feature type="compositionally biased region" description="Low complexity" evidence="1">
    <location>
        <begin position="223"/>
        <end position="244"/>
    </location>
</feature>
<sequence>MPPLSHYLRSSEIICPENPAYDAAGRQLPFQESPQQRRERIAFVHSLRCGITWTKVERHSHTSTPSTSSSESSSPRTPGSPLNTPHTHTPQQHKQQRQDLDTQLAKLALSTANVGPPRNRQRRNYKNLHLPSANTTSIKSSNTPQQPHTSSARGIFDSSSYTYPSASPYSSRTDDDDQLLGSDEPYILYSSTLPKRPLSAPPVVDNSAGIGGFPCPPPPRFQTSPMTSSLPPSSSSLPTLAISSCRPTAA</sequence>
<comment type="caution">
    <text evidence="2">The sequence shown here is derived from an EMBL/GenBank/DDBJ whole genome shotgun (WGS) entry which is preliminary data.</text>
</comment>
<evidence type="ECO:0000313" key="3">
    <source>
        <dbReference type="Proteomes" id="UP000629468"/>
    </source>
</evidence>
<organism evidence="2 3">
    <name type="scientific">Agaricus bisporus var. burnettii</name>
    <dbReference type="NCBI Taxonomy" id="192524"/>
    <lineage>
        <taxon>Eukaryota</taxon>
        <taxon>Fungi</taxon>
        <taxon>Dikarya</taxon>
        <taxon>Basidiomycota</taxon>
        <taxon>Agaricomycotina</taxon>
        <taxon>Agaricomycetes</taxon>
        <taxon>Agaricomycetidae</taxon>
        <taxon>Agaricales</taxon>
        <taxon>Agaricineae</taxon>
        <taxon>Agaricaceae</taxon>
        <taxon>Agaricus</taxon>
    </lineage>
</organism>
<feature type="region of interest" description="Disordered" evidence="1">
    <location>
        <begin position="57"/>
        <end position="182"/>
    </location>
</feature>